<evidence type="ECO:0000256" key="1">
    <source>
        <dbReference type="SAM" id="MobiDB-lite"/>
    </source>
</evidence>
<keyword evidence="3" id="KW-1185">Reference proteome</keyword>
<reference evidence="2" key="1">
    <citation type="journal article" date="2023" name="Science">
        <title>Genome structures resolve the early diversification of teleost fishes.</title>
        <authorList>
            <person name="Parey E."/>
            <person name="Louis A."/>
            <person name="Montfort J."/>
            <person name="Bouchez O."/>
            <person name="Roques C."/>
            <person name="Iampietro C."/>
            <person name="Lluch J."/>
            <person name="Castinel A."/>
            <person name="Donnadieu C."/>
            <person name="Desvignes T."/>
            <person name="Floi Bucao C."/>
            <person name="Jouanno E."/>
            <person name="Wen M."/>
            <person name="Mejri S."/>
            <person name="Dirks R."/>
            <person name="Jansen H."/>
            <person name="Henkel C."/>
            <person name="Chen W.J."/>
            <person name="Zahm M."/>
            <person name="Cabau C."/>
            <person name="Klopp C."/>
            <person name="Thompson A.W."/>
            <person name="Robinson-Rechavi M."/>
            <person name="Braasch I."/>
            <person name="Lecointre G."/>
            <person name="Bobe J."/>
            <person name="Postlethwait J.H."/>
            <person name="Berthelot C."/>
            <person name="Roest Crollius H."/>
            <person name="Guiguen Y."/>
        </authorList>
    </citation>
    <scope>NUCLEOTIDE SEQUENCE</scope>
    <source>
        <strain evidence="2">NC1722</strain>
    </source>
</reference>
<dbReference type="EMBL" id="JAINUG010000172">
    <property type="protein sequence ID" value="KAJ8390234.1"/>
    <property type="molecule type" value="Genomic_DNA"/>
</dbReference>
<feature type="compositionally biased region" description="Polar residues" evidence="1">
    <location>
        <begin position="55"/>
        <end position="71"/>
    </location>
</feature>
<feature type="compositionally biased region" description="Low complexity" evidence="1">
    <location>
        <begin position="74"/>
        <end position="90"/>
    </location>
</feature>
<organism evidence="2 3">
    <name type="scientific">Aldrovandia affinis</name>
    <dbReference type="NCBI Taxonomy" id="143900"/>
    <lineage>
        <taxon>Eukaryota</taxon>
        <taxon>Metazoa</taxon>
        <taxon>Chordata</taxon>
        <taxon>Craniata</taxon>
        <taxon>Vertebrata</taxon>
        <taxon>Euteleostomi</taxon>
        <taxon>Actinopterygii</taxon>
        <taxon>Neopterygii</taxon>
        <taxon>Teleostei</taxon>
        <taxon>Notacanthiformes</taxon>
        <taxon>Halosauridae</taxon>
        <taxon>Aldrovandia</taxon>
    </lineage>
</organism>
<evidence type="ECO:0000313" key="2">
    <source>
        <dbReference type="EMBL" id="KAJ8390234.1"/>
    </source>
</evidence>
<protein>
    <submittedName>
        <fullName evidence="2">Uncharacterized protein</fullName>
    </submittedName>
</protein>
<proteinExistence type="predicted"/>
<dbReference type="Proteomes" id="UP001221898">
    <property type="component" value="Unassembled WGS sequence"/>
</dbReference>
<evidence type="ECO:0000313" key="3">
    <source>
        <dbReference type="Proteomes" id="UP001221898"/>
    </source>
</evidence>
<feature type="compositionally biased region" description="Low complexity" evidence="1">
    <location>
        <begin position="36"/>
        <end position="54"/>
    </location>
</feature>
<sequence length="130" mass="13315">MLLRLDSAVSVRLSSRSGLTSRLGLGFSLGLSSPSLGRQCESAPPSGAYASSAATETGVTCTGESVGSSPRSCGLPGSGEPSPSGGALEGTLSWELPRSPWEFFRERLLPDVLRPIASGSPSSEERSETG</sequence>
<name>A0AAD7RTS5_9TELE</name>
<gene>
    <name evidence="2" type="ORF">AAFF_G00109730</name>
</gene>
<comment type="caution">
    <text evidence="2">The sequence shown here is derived from an EMBL/GenBank/DDBJ whole genome shotgun (WGS) entry which is preliminary data.</text>
</comment>
<accession>A0AAD7RTS5</accession>
<feature type="region of interest" description="Disordered" evidence="1">
    <location>
        <begin position="36"/>
        <end position="91"/>
    </location>
</feature>
<dbReference type="AlphaFoldDB" id="A0AAD7RTS5"/>